<dbReference type="Proteomes" id="UP000229974">
    <property type="component" value="Unassembled WGS sequence"/>
</dbReference>
<accession>A0A2J0PXZ3</accession>
<comment type="caution">
    <text evidence="1">The sequence shown here is derived from an EMBL/GenBank/DDBJ whole genome shotgun (WGS) entry which is preliminary data.</text>
</comment>
<proteinExistence type="predicted"/>
<evidence type="ECO:0000313" key="2">
    <source>
        <dbReference type="Proteomes" id="UP000229974"/>
    </source>
</evidence>
<gene>
    <name evidence="1" type="ORF">B9Q30_14420</name>
</gene>
<dbReference type="EMBL" id="NEEW01000006">
    <property type="protein sequence ID" value="PJD84342.1"/>
    <property type="molecule type" value="Genomic_DNA"/>
</dbReference>
<organism evidence="1 2">
    <name type="scientific">Enterobacter hormaechei</name>
    <dbReference type="NCBI Taxonomy" id="158836"/>
    <lineage>
        <taxon>Bacteria</taxon>
        <taxon>Pseudomonadati</taxon>
        <taxon>Pseudomonadota</taxon>
        <taxon>Gammaproteobacteria</taxon>
        <taxon>Enterobacterales</taxon>
        <taxon>Enterobacteriaceae</taxon>
        <taxon>Enterobacter</taxon>
        <taxon>Enterobacter cloacae complex</taxon>
    </lineage>
</organism>
<reference evidence="1 2" key="1">
    <citation type="journal article" date="2017" name="J. Antimicrob. Chemother.">
        <title>Characterization of the population structure, drug resistance mechanisms and plasmids of the community-associated Enterobacter cloacae complex in China.</title>
        <authorList>
            <person name="Zhou K."/>
            <person name="Yu W."/>
            <person name="Cao X."/>
            <person name="Shen P."/>
            <person name="Lu H."/>
            <person name="Luo Q."/>
            <person name="Rossen J.W.A."/>
            <person name="Xiao Y."/>
        </authorList>
    </citation>
    <scope>NUCLEOTIDE SEQUENCE [LARGE SCALE GENOMIC DNA]</scope>
    <source>
        <strain evidence="1 2">ECC904</strain>
    </source>
</reference>
<sequence length="87" mass="9969">MQPPPGKRCGGFFASGENQTGANNMRYFNVDQIYADLVTGRTTRTLVYSSLVRARKSEQTDRVKMFEEAIRRFDEWRATPNFTPVTS</sequence>
<name>A0A2J0PXZ3_9ENTR</name>
<evidence type="ECO:0000313" key="1">
    <source>
        <dbReference type="EMBL" id="PJD84342.1"/>
    </source>
</evidence>
<protein>
    <submittedName>
        <fullName evidence="1">Uncharacterized protein</fullName>
    </submittedName>
</protein>
<dbReference type="AlphaFoldDB" id="A0A2J0PXZ3"/>